<dbReference type="Proteomes" id="UP000054270">
    <property type="component" value="Unassembled WGS sequence"/>
</dbReference>
<protein>
    <submittedName>
        <fullName evidence="1">Uncharacterized protein</fullName>
    </submittedName>
</protein>
<reference evidence="2" key="1">
    <citation type="submission" date="2014-04" db="EMBL/GenBank/DDBJ databases">
        <title>Evolutionary Origins and Diversification of the Mycorrhizal Mutualists.</title>
        <authorList>
            <consortium name="DOE Joint Genome Institute"/>
            <consortium name="Mycorrhizal Genomics Consortium"/>
            <person name="Kohler A."/>
            <person name="Kuo A."/>
            <person name="Nagy L.G."/>
            <person name="Floudas D."/>
            <person name="Copeland A."/>
            <person name="Barry K.W."/>
            <person name="Cichocki N."/>
            <person name="Veneault-Fourrey C."/>
            <person name="LaButti K."/>
            <person name="Lindquist E.A."/>
            <person name="Lipzen A."/>
            <person name="Lundell T."/>
            <person name="Morin E."/>
            <person name="Murat C."/>
            <person name="Riley R."/>
            <person name="Ohm R."/>
            <person name="Sun H."/>
            <person name="Tunlid A."/>
            <person name="Henrissat B."/>
            <person name="Grigoriev I.V."/>
            <person name="Hibbett D.S."/>
            <person name="Martin F."/>
        </authorList>
    </citation>
    <scope>NUCLEOTIDE SEQUENCE [LARGE SCALE GENOMIC DNA]</scope>
    <source>
        <strain evidence="2">FD-334 SS-4</strain>
    </source>
</reference>
<evidence type="ECO:0000313" key="1">
    <source>
        <dbReference type="EMBL" id="KJA27169.1"/>
    </source>
</evidence>
<dbReference type="AlphaFoldDB" id="A0A0D2P868"/>
<evidence type="ECO:0000313" key="2">
    <source>
        <dbReference type="Proteomes" id="UP000054270"/>
    </source>
</evidence>
<dbReference type="EMBL" id="KN817525">
    <property type="protein sequence ID" value="KJA27169.1"/>
    <property type="molecule type" value="Genomic_DNA"/>
</dbReference>
<gene>
    <name evidence="1" type="ORF">HYPSUDRAFT_35748</name>
</gene>
<dbReference type="OrthoDB" id="2576311at2759"/>
<keyword evidence="2" id="KW-1185">Reference proteome</keyword>
<proteinExistence type="predicted"/>
<accession>A0A0D2P868</accession>
<organism evidence="1 2">
    <name type="scientific">Hypholoma sublateritium (strain FD-334 SS-4)</name>
    <dbReference type="NCBI Taxonomy" id="945553"/>
    <lineage>
        <taxon>Eukaryota</taxon>
        <taxon>Fungi</taxon>
        <taxon>Dikarya</taxon>
        <taxon>Basidiomycota</taxon>
        <taxon>Agaricomycotina</taxon>
        <taxon>Agaricomycetes</taxon>
        <taxon>Agaricomycetidae</taxon>
        <taxon>Agaricales</taxon>
        <taxon>Agaricineae</taxon>
        <taxon>Strophariaceae</taxon>
        <taxon>Hypholoma</taxon>
    </lineage>
</organism>
<sequence length="94" mass="10561">MADSCTVASFGWAKNDEGHDPCMVASELMLLCSPSATLGPHDSSILYTPPTAEDQNMCVCSSVILDKKLSAYEHLFFDISSFYRQYWHPFLDKF</sequence>
<name>A0A0D2P868_HYPSF</name>